<dbReference type="EnsemblPlants" id="QL01p042294:mrna">
    <property type="protein sequence ID" value="QL01p042294:mrna"/>
    <property type="gene ID" value="QL01p042294"/>
</dbReference>
<dbReference type="Gramene" id="QL01p042294:mrna">
    <property type="protein sequence ID" value="QL01p042294:mrna"/>
    <property type="gene ID" value="QL01p042294"/>
</dbReference>
<keyword evidence="2" id="KW-1185">Reference proteome</keyword>
<accession>A0A7N2KQK2</accession>
<dbReference type="AlphaFoldDB" id="A0A7N2KQK2"/>
<dbReference type="InParanoid" id="A0A7N2KQK2"/>
<evidence type="ECO:0008006" key="3">
    <source>
        <dbReference type="Google" id="ProtNLM"/>
    </source>
</evidence>
<reference evidence="1 2" key="1">
    <citation type="journal article" date="2016" name="G3 (Bethesda)">
        <title>First Draft Assembly and Annotation of the Genome of a California Endemic Oak Quercus lobata Nee (Fagaceae).</title>
        <authorList>
            <person name="Sork V.L."/>
            <person name="Fitz-Gibbon S.T."/>
            <person name="Puiu D."/>
            <person name="Crepeau M."/>
            <person name="Gugger P.F."/>
            <person name="Sherman R."/>
            <person name="Stevens K."/>
            <person name="Langley C.H."/>
            <person name="Pellegrini M."/>
            <person name="Salzberg S.L."/>
        </authorList>
    </citation>
    <scope>NUCLEOTIDE SEQUENCE [LARGE SCALE GENOMIC DNA]</scope>
    <source>
        <strain evidence="1 2">cv. SW786</strain>
    </source>
</reference>
<evidence type="ECO:0000313" key="1">
    <source>
        <dbReference type="EnsemblPlants" id="QL01p042294:mrna"/>
    </source>
</evidence>
<dbReference type="Proteomes" id="UP000594261">
    <property type="component" value="Chromosome 1"/>
</dbReference>
<evidence type="ECO:0000313" key="2">
    <source>
        <dbReference type="Proteomes" id="UP000594261"/>
    </source>
</evidence>
<name>A0A7N2KQK2_QUELO</name>
<sequence length="182" mass="19573">MTSMLMACLVRNFAAMENFSLLSSSSKQHPGPSLSDSGIYSVKSGYNFLSNEKASASLGNLRPPELQGLRKHIWTCKVPNKLIADFLKANPVTSVPTPNVQRCRVRWSKPIPPLFQINFNGAVFNDLGTAGVGAVVQDSQGMVLASMSGTDSSSSLCCRGGGHSCCKRCKLCTRTLSLFSCF</sequence>
<organism evidence="1 2">
    <name type="scientific">Quercus lobata</name>
    <name type="common">Valley oak</name>
    <dbReference type="NCBI Taxonomy" id="97700"/>
    <lineage>
        <taxon>Eukaryota</taxon>
        <taxon>Viridiplantae</taxon>
        <taxon>Streptophyta</taxon>
        <taxon>Embryophyta</taxon>
        <taxon>Tracheophyta</taxon>
        <taxon>Spermatophyta</taxon>
        <taxon>Magnoliopsida</taxon>
        <taxon>eudicotyledons</taxon>
        <taxon>Gunneridae</taxon>
        <taxon>Pentapetalae</taxon>
        <taxon>rosids</taxon>
        <taxon>fabids</taxon>
        <taxon>Fagales</taxon>
        <taxon>Fagaceae</taxon>
        <taxon>Quercus</taxon>
    </lineage>
</organism>
<protein>
    <recommendedName>
        <fullName evidence="3">RNase H type-1 domain-containing protein</fullName>
    </recommendedName>
</protein>
<proteinExistence type="predicted"/>
<dbReference type="EMBL" id="LRBV02000001">
    <property type="status" value="NOT_ANNOTATED_CDS"/>
    <property type="molecule type" value="Genomic_DNA"/>
</dbReference>
<reference evidence="1" key="2">
    <citation type="submission" date="2021-01" db="UniProtKB">
        <authorList>
            <consortium name="EnsemblPlants"/>
        </authorList>
    </citation>
    <scope>IDENTIFICATION</scope>
</reference>